<evidence type="ECO:0000313" key="2">
    <source>
        <dbReference type="EMBL" id="KAK5170205.1"/>
    </source>
</evidence>
<dbReference type="Pfam" id="PF01408">
    <property type="entry name" value="GFO_IDH_MocA"/>
    <property type="match status" value="1"/>
</dbReference>
<dbReference type="PANTHER" id="PTHR37850:SF3">
    <property type="entry name" value="BLR7815 PROTEIN"/>
    <property type="match status" value="1"/>
</dbReference>
<evidence type="ECO:0000313" key="3">
    <source>
        <dbReference type="Proteomes" id="UP001337655"/>
    </source>
</evidence>
<keyword evidence="3" id="KW-1185">Reference proteome</keyword>
<dbReference type="GeneID" id="89926135"/>
<dbReference type="EMBL" id="JAVRRT010000007">
    <property type="protein sequence ID" value="KAK5170205.1"/>
    <property type="molecule type" value="Genomic_DNA"/>
</dbReference>
<dbReference type="InterPro" id="IPR036291">
    <property type="entry name" value="NAD(P)-bd_dom_sf"/>
</dbReference>
<dbReference type="InterPro" id="IPR000683">
    <property type="entry name" value="Gfo/Idh/MocA-like_OxRdtase_N"/>
</dbReference>
<reference evidence="2 3" key="1">
    <citation type="submission" date="2023-08" db="EMBL/GenBank/DDBJ databases">
        <title>Black Yeasts Isolated from many extreme environments.</title>
        <authorList>
            <person name="Coleine C."/>
            <person name="Stajich J.E."/>
            <person name="Selbmann L."/>
        </authorList>
    </citation>
    <scope>NUCLEOTIDE SEQUENCE [LARGE SCALE GENOMIC DNA]</scope>
    <source>
        <strain evidence="2 3">CCFEE 5935</strain>
    </source>
</reference>
<dbReference type="Gene3D" id="3.40.50.720">
    <property type="entry name" value="NAD(P)-binding Rossmann-like Domain"/>
    <property type="match status" value="1"/>
</dbReference>
<comment type="caution">
    <text evidence="2">The sequence shown here is derived from an EMBL/GenBank/DDBJ whole genome shotgun (WGS) entry which is preliminary data.</text>
</comment>
<evidence type="ECO:0000259" key="1">
    <source>
        <dbReference type="Pfam" id="PF01408"/>
    </source>
</evidence>
<dbReference type="AlphaFoldDB" id="A0AAV9PE97"/>
<gene>
    <name evidence="2" type="ORF">LTR77_004791</name>
</gene>
<accession>A0AAV9PE97</accession>
<dbReference type="Proteomes" id="UP001337655">
    <property type="component" value="Unassembled WGS sequence"/>
</dbReference>
<dbReference type="SUPFAM" id="SSF51735">
    <property type="entry name" value="NAD(P)-binding Rossmann-fold domains"/>
    <property type="match status" value="1"/>
</dbReference>
<feature type="domain" description="Gfo/Idh/MocA-like oxidoreductase N-terminal" evidence="1">
    <location>
        <begin position="18"/>
        <end position="129"/>
    </location>
</feature>
<name>A0AAV9PE97_9PEZI</name>
<sequence>MTSLSTKLAARESAGNPIQVGIIGAGKFGSMFISQAHRTPGLRLAAIADLSKDRALTALRRTGYPQDRFDDTASVSVADGLKAGKTTITMDSTELIAAPGIDVILEVTGSPAAGIKHALLCCEHKKHIVMINVEADVLAGPLLAKKAEEAGIVYSMAYGDQPALMSVVSTRKDLTVFSA</sequence>
<dbReference type="GO" id="GO:0000166">
    <property type="term" value="F:nucleotide binding"/>
    <property type="evidence" value="ECO:0007669"/>
    <property type="project" value="InterPro"/>
</dbReference>
<organism evidence="2 3">
    <name type="scientific">Saxophila tyrrhenica</name>
    <dbReference type="NCBI Taxonomy" id="1690608"/>
    <lineage>
        <taxon>Eukaryota</taxon>
        <taxon>Fungi</taxon>
        <taxon>Dikarya</taxon>
        <taxon>Ascomycota</taxon>
        <taxon>Pezizomycotina</taxon>
        <taxon>Dothideomycetes</taxon>
        <taxon>Dothideomycetidae</taxon>
        <taxon>Mycosphaerellales</taxon>
        <taxon>Extremaceae</taxon>
        <taxon>Saxophila</taxon>
    </lineage>
</organism>
<dbReference type="PANTHER" id="PTHR37850">
    <property type="entry name" value="STRU PROTEIN"/>
    <property type="match status" value="1"/>
</dbReference>
<protein>
    <recommendedName>
        <fullName evidence="1">Gfo/Idh/MocA-like oxidoreductase N-terminal domain-containing protein</fullName>
    </recommendedName>
</protein>
<dbReference type="RefSeq" id="XP_064659403.1">
    <property type="nucleotide sequence ID" value="XM_064802042.1"/>
</dbReference>
<proteinExistence type="predicted"/>